<feature type="domain" description="VOC" evidence="1">
    <location>
        <begin position="4"/>
        <end position="120"/>
    </location>
</feature>
<dbReference type="Proteomes" id="UP001229955">
    <property type="component" value="Chromosome"/>
</dbReference>
<organism evidence="3 4">
    <name type="scientific">Pseudogemmatithrix spongiicola</name>
    <dbReference type="NCBI Taxonomy" id="3062599"/>
    <lineage>
        <taxon>Bacteria</taxon>
        <taxon>Pseudomonadati</taxon>
        <taxon>Gemmatimonadota</taxon>
        <taxon>Gemmatimonadia</taxon>
        <taxon>Gemmatimonadales</taxon>
        <taxon>Gemmatimonadaceae</taxon>
        <taxon>Pseudogemmatithrix</taxon>
    </lineage>
</organism>
<sequence length="137" mass="15710">MAATAGWFTPMLHAMDLARSIRFYETLGFELIDTDRCEPLGWARLHCQGGAVMLLRAEHPPEIDKQGVMFYMYADDLPPYRQRLVDAGLEPTEIQYPDHGPSGEIYLRDPDGYFIGVAHWGEKEHSEWLKRIGRTSI</sequence>
<evidence type="ECO:0000313" key="2">
    <source>
        <dbReference type="EMBL" id="WKW10968.1"/>
    </source>
</evidence>
<accession>A0AA49JSR6</accession>
<dbReference type="AlphaFoldDB" id="A0AA49JY01"/>
<keyword evidence="4" id="KW-1185">Reference proteome</keyword>
<gene>
    <name evidence="2" type="ORF">Strain138_000201</name>
    <name evidence="3" type="ORF">Strain318_000201</name>
</gene>
<dbReference type="InterPro" id="IPR037523">
    <property type="entry name" value="VOC_core"/>
</dbReference>
<reference evidence="3" key="1">
    <citation type="submission" date="2023-07" db="EMBL/GenBank/DDBJ databases">
        <authorList>
            <person name="Haufschild T."/>
            <person name="Kallscheuer N."/>
            <person name="Hammer J."/>
            <person name="Kohn T."/>
            <person name="Kabuu M."/>
            <person name="Jogler M."/>
            <person name="Wohfarth N."/>
            <person name="Heuer A."/>
            <person name="Rohde M."/>
            <person name="van Teeseling M.C.F."/>
            <person name="Jogler C."/>
        </authorList>
    </citation>
    <scope>NUCLEOTIDE SEQUENCE</scope>
    <source>
        <strain evidence="2">Strain 138</strain>
        <strain evidence="3">Strain 318</strain>
    </source>
</reference>
<protein>
    <submittedName>
        <fullName evidence="3">VOC family protein</fullName>
    </submittedName>
</protein>
<accession>A0AA49JY01</accession>
<dbReference type="Gene3D" id="3.10.180.10">
    <property type="entry name" value="2,3-Dihydroxybiphenyl 1,2-Dioxygenase, domain 1"/>
    <property type="match status" value="1"/>
</dbReference>
<evidence type="ECO:0000313" key="3">
    <source>
        <dbReference type="EMBL" id="WKW13877.1"/>
    </source>
</evidence>
<dbReference type="SUPFAM" id="SSF54593">
    <property type="entry name" value="Glyoxalase/Bleomycin resistance protein/Dihydroxybiphenyl dioxygenase"/>
    <property type="match status" value="1"/>
</dbReference>
<dbReference type="PROSITE" id="PS51819">
    <property type="entry name" value="VOC"/>
    <property type="match status" value="1"/>
</dbReference>
<evidence type="ECO:0000313" key="4">
    <source>
        <dbReference type="Proteomes" id="UP001229955"/>
    </source>
</evidence>
<dbReference type="InterPro" id="IPR004360">
    <property type="entry name" value="Glyas_Fos-R_dOase_dom"/>
</dbReference>
<proteinExistence type="predicted"/>
<dbReference type="KEGG" id="pspc:Strain318_000201"/>
<dbReference type="Pfam" id="PF00903">
    <property type="entry name" value="Glyoxalase"/>
    <property type="match status" value="1"/>
</dbReference>
<dbReference type="EMBL" id="CP130613">
    <property type="protein sequence ID" value="WKW13877.1"/>
    <property type="molecule type" value="Genomic_DNA"/>
</dbReference>
<dbReference type="RefSeq" id="WP_367886678.1">
    <property type="nucleotide sequence ID" value="NZ_CP130612.1"/>
</dbReference>
<name>A0AA49JY01_9BACT</name>
<dbReference type="EMBL" id="CP130612">
    <property type="protein sequence ID" value="WKW10968.1"/>
    <property type="molecule type" value="Genomic_DNA"/>
</dbReference>
<dbReference type="InterPro" id="IPR029068">
    <property type="entry name" value="Glyas_Bleomycin-R_OHBP_Dase"/>
</dbReference>
<evidence type="ECO:0000259" key="1">
    <source>
        <dbReference type="PROSITE" id="PS51819"/>
    </source>
</evidence>